<feature type="region of interest" description="Disordered" evidence="1">
    <location>
        <begin position="59"/>
        <end position="94"/>
    </location>
</feature>
<dbReference type="GeneID" id="36593987"/>
<gene>
    <name evidence="2" type="ORF">K444DRAFT_653913</name>
</gene>
<feature type="compositionally biased region" description="Polar residues" evidence="1">
    <location>
        <begin position="1"/>
        <end position="12"/>
    </location>
</feature>
<name>A0A2J6T3S1_9HELO</name>
<feature type="region of interest" description="Disordered" evidence="1">
    <location>
        <begin position="1"/>
        <end position="30"/>
    </location>
</feature>
<dbReference type="EMBL" id="KZ613846">
    <property type="protein sequence ID" value="PMD57674.1"/>
    <property type="molecule type" value="Genomic_DNA"/>
</dbReference>
<feature type="region of interest" description="Disordered" evidence="1">
    <location>
        <begin position="130"/>
        <end position="154"/>
    </location>
</feature>
<feature type="region of interest" description="Disordered" evidence="1">
    <location>
        <begin position="194"/>
        <end position="224"/>
    </location>
</feature>
<accession>A0A2J6T3S1</accession>
<reference evidence="2 3" key="1">
    <citation type="submission" date="2016-04" db="EMBL/GenBank/DDBJ databases">
        <title>A degradative enzymes factory behind the ericoid mycorrhizal symbiosis.</title>
        <authorList>
            <consortium name="DOE Joint Genome Institute"/>
            <person name="Martino E."/>
            <person name="Morin E."/>
            <person name="Grelet G."/>
            <person name="Kuo A."/>
            <person name="Kohler A."/>
            <person name="Daghino S."/>
            <person name="Barry K."/>
            <person name="Choi C."/>
            <person name="Cichocki N."/>
            <person name="Clum A."/>
            <person name="Copeland A."/>
            <person name="Hainaut M."/>
            <person name="Haridas S."/>
            <person name="Labutti K."/>
            <person name="Lindquist E."/>
            <person name="Lipzen A."/>
            <person name="Khouja H.-R."/>
            <person name="Murat C."/>
            <person name="Ohm R."/>
            <person name="Olson A."/>
            <person name="Spatafora J."/>
            <person name="Veneault-Fourrey C."/>
            <person name="Henrissat B."/>
            <person name="Grigoriev I."/>
            <person name="Martin F."/>
            <person name="Perotto S."/>
        </authorList>
    </citation>
    <scope>NUCLEOTIDE SEQUENCE [LARGE SCALE GENOMIC DNA]</scope>
    <source>
        <strain evidence="2 3">E</strain>
    </source>
</reference>
<keyword evidence="3" id="KW-1185">Reference proteome</keyword>
<protein>
    <submittedName>
        <fullName evidence="2">Uncharacterized protein</fullName>
    </submittedName>
</protein>
<dbReference type="AlphaFoldDB" id="A0A2J6T3S1"/>
<evidence type="ECO:0000313" key="2">
    <source>
        <dbReference type="EMBL" id="PMD57674.1"/>
    </source>
</evidence>
<dbReference type="InParanoid" id="A0A2J6T3S1"/>
<organism evidence="2 3">
    <name type="scientific">Hyaloscypha bicolor E</name>
    <dbReference type="NCBI Taxonomy" id="1095630"/>
    <lineage>
        <taxon>Eukaryota</taxon>
        <taxon>Fungi</taxon>
        <taxon>Dikarya</taxon>
        <taxon>Ascomycota</taxon>
        <taxon>Pezizomycotina</taxon>
        <taxon>Leotiomycetes</taxon>
        <taxon>Helotiales</taxon>
        <taxon>Hyaloscyphaceae</taxon>
        <taxon>Hyaloscypha</taxon>
        <taxon>Hyaloscypha bicolor</taxon>
    </lineage>
</organism>
<sequence length="224" mass="25303">MAPAKSGQSDNIQPALPRQDQTDQGPTPWANYTEQTEQAMKQEGVVAIVTPGNSTITISEQQKADLQKATDLARYQPLPDDDDADFANEPQAEQPMEQEVVVAIMRPGDSSIAISDQERSEYEERARLARYEPLPDEDDFADEPLPKPYDPESATVYEWAKPEAWIQEKDSEGRTLWRNKFTAFIRYSRPWGFLDQDGNRSAAAAERHDIPEPRDHGSEGIVRK</sequence>
<evidence type="ECO:0000313" key="3">
    <source>
        <dbReference type="Proteomes" id="UP000235371"/>
    </source>
</evidence>
<dbReference type="Proteomes" id="UP000235371">
    <property type="component" value="Unassembled WGS sequence"/>
</dbReference>
<feature type="compositionally biased region" description="Basic and acidic residues" evidence="1">
    <location>
        <begin position="205"/>
        <end position="224"/>
    </location>
</feature>
<evidence type="ECO:0000256" key="1">
    <source>
        <dbReference type="SAM" id="MobiDB-lite"/>
    </source>
</evidence>
<dbReference type="OrthoDB" id="3598207at2759"/>
<dbReference type="RefSeq" id="XP_024734578.1">
    <property type="nucleotide sequence ID" value="XM_024885910.1"/>
</dbReference>
<proteinExistence type="predicted"/>